<protein>
    <submittedName>
        <fullName evidence="1">Uncharacterized protein</fullName>
    </submittedName>
</protein>
<sequence>MNVRLTKNQKIKIGSPEDIYSIMQQV</sequence>
<proteinExistence type="predicted"/>
<reference evidence="1" key="1">
    <citation type="submission" date="2018-06" db="EMBL/GenBank/DDBJ databases">
        <authorList>
            <person name="Zhirakovskaya E."/>
        </authorList>
    </citation>
    <scope>NUCLEOTIDE SEQUENCE</scope>
</reference>
<name>A0A3B1B2W5_9ZZZZ</name>
<accession>A0A3B1B2W5</accession>
<evidence type="ECO:0000313" key="1">
    <source>
        <dbReference type="EMBL" id="VAW99416.1"/>
    </source>
</evidence>
<feature type="non-terminal residue" evidence="1">
    <location>
        <position position="26"/>
    </location>
</feature>
<dbReference type="EMBL" id="UOFV01000174">
    <property type="protein sequence ID" value="VAW99416.1"/>
    <property type="molecule type" value="Genomic_DNA"/>
</dbReference>
<organism evidence="1">
    <name type="scientific">hydrothermal vent metagenome</name>
    <dbReference type="NCBI Taxonomy" id="652676"/>
    <lineage>
        <taxon>unclassified sequences</taxon>
        <taxon>metagenomes</taxon>
        <taxon>ecological metagenomes</taxon>
    </lineage>
</organism>
<dbReference type="AlphaFoldDB" id="A0A3B1B2W5"/>
<gene>
    <name evidence="1" type="ORF">MNBD_GAMMA19-542</name>
</gene>